<name>A0A317WC80_9EURO</name>
<dbReference type="GeneID" id="37118542"/>
<gene>
    <name evidence="2" type="ORF">BO94DRAFT_601809</name>
</gene>
<dbReference type="InterPro" id="IPR001810">
    <property type="entry name" value="F-box_dom"/>
</dbReference>
<organism evidence="2 3">
    <name type="scientific">Aspergillus sclerotioniger CBS 115572</name>
    <dbReference type="NCBI Taxonomy" id="1450535"/>
    <lineage>
        <taxon>Eukaryota</taxon>
        <taxon>Fungi</taxon>
        <taxon>Dikarya</taxon>
        <taxon>Ascomycota</taxon>
        <taxon>Pezizomycotina</taxon>
        <taxon>Eurotiomycetes</taxon>
        <taxon>Eurotiomycetidae</taxon>
        <taxon>Eurotiales</taxon>
        <taxon>Aspergillaceae</taxon>
        <taxon>Aspergillus</taxon>
        <taxon>Aspergillus subgen. Circumdati</taxon>
    </lineage>
</organism>
<protein>
    <recommendedName>
        <fullName evidence="1">F-box domain-containing protein</fullName>
    </recommendedName>
</protein>
<proteinExistence type="predicted"/>
<feature type="domain" description="F-box" evidence="1">
    <location>
        <begin position="7"/>
        <end position="54"/>
    </location>
</feature>
<evidence type="ECO:0000259" key="1">
    <source>
        <dbReference type="PROSITE" id="PS50181"/>
    </source>
</evidence>
<evidence type="ECO:0000313" key="3">
    <source>
        <dbReference type="Proteomes" id="UP000246702"/>
    </source>
</evidence>
<dbReference type="EMBL" id="MSFK01000020">
    <property type="protein sequence ID" value="PWY81740.1"/>
    <property type="molecule type" value="Genomic_DNA"/>
</dbReference>
<evidence type="ECO:0000313" key="2">
    <source>
        <dbReference type="EMBL" id="PWY81740.1"/>
    </source>
</evidence>
<accession>A0A317WC80</accession>
<dbReference type="RefSeq" id="XP_025465808.1">
    <property type="nucleotide sequence ID" value="XM_025616399.1"/>
</dbReference>
<dbReference type="Proteomes" id="UP000246702">
    <property type="component" value="Unassembled WGS sequence"/>
</dbReference>
<dbReference type="AlphaFoldDB" id="A0A317WC80"/>
<keyword evidence="3" id="KW-1185">Reference proteome</keyword>
<dbReference type="PROSITE" id="PS50181">
    <property type="entry name" value="FBOX"/>
    <property type="match status" value="1"/>
</dbReference>
<dbReference type="STRING" id="1450535.A0A317WC80"/>
<reference evidence="2 3" key="1">
    <citation type="submission" date="2016-12" db="EMBL/GenBank/DDBJ databases">
        <title>The genomes of Aspergillus section Nigri reveals drivers in fungal speciation.</title>
        <authorList>
            <consortium name="DOE Joint Genome Institute"/>
            <person name="Vesth T.C."/>
            <person name="Nybo J."/>
            <person name="Theobald S."/>
            <person name="Brandl J."/>
            <person name="Frisvad J.C."/>
            <person name="Nielsen K.F."/>
            <person name="Lyhne E.K."/>
            <person name="Kogle M.E."/>
            <person name="Kuo A."/>
            <person name="Riley R."/>
            <person name="Clum A."/>
            <person name="Nolan M."/>
            <person name="Lipzen A."/>
            <person name="Salamov A."/>
            <person name="Henrissat B."/>
            <person name="Wiebenga A."/>
            <person name="De Vries R.P."/>
            <person name="Grigoriev I.V."/>
            <person name="Mortensen U.H."/>
            <person name="Andersen M.R."/>
            <person name="Baker S.E."/>
        </authorList>
    </citation>
    <scope>NUCLEOTIDE SEQUENCE [LARGE SCALE GENOMIC DNA]</scope>
    <source>
        <strain evidence="2 3">CBS 115572</strain>
    </source>
</reference>
<comment type="caution">
    <text evidence="2">The sequence shown here is derived from an EMBL/GenBank/DDBJ whole genome shotgun (WGS) entry which is preliminary data.</text>
</comment>
<dbReference type="OrthoDB" id="5422579at2759"/>
<sequence>MDLKSEYTSICSLPNELLDLITSHLPNRDIKSLRLSCRGLSNVLPRLKRVFLSASPRNIEIFRNIADHEIHRHGVEEIIWDDALLRMGYLSEEERDNEDLGWEFEFDRDDARNPDLCPLWFAKACRENLEMLHDRKGLDVDRPDHIARALQVVASLKPLQVHWTKYRRLFDEQRRVFTTNADMDALRYGLEQFPSLKRITITPAAHGWLFNPLYETPMIRSFSEGFNYPIPRGWPRRRDWRDRNRASMGKEKQWRGCQAVMNLLAQVKEHHVTELVITDHELERGLDCNMFKVPWEEYGDLVSILKRPGFSRLDLALAAAKMDEADIVVQSMSDWPSFHNGNLRYALAQATDLEHIHLSACYIDMKRGQKNFRSMRRGMSLNAIFPVQQWPKLRHFGISNFVVTTDDVISFLKKLPETIRSVELKFLYFLDEGGSWPNLLRRIRDEVGWRARAVTTRPKLVLALEGKTSEWPARSIWIDEEVNEFLYKDGVDPFRRLMTIPKNGVGVERDLFEPEYERPYTTDVKTLERLGIVKEPKEVWFR</sequence>